<comment type="caution">
    <text evidence="2">The sequence shown here is derived from an EMBL/GenBank/DDBJ whole genome shotgun (WGS) entry which is preliminary data.</text>
</comment>
<accession>A0A419UWP2</accession>
<keyword evidence="2" id="KW-0808">Transferase</keyword>
<sequence length="186" mass="21410">MTIEDMLKEIPVLETDRLLLRKIILTDVDDIFEFSSDPEVAYHMTWEANRSRQETLTNFLKPVIKGYDSGSSAEWAVVHKESGKVIGTCSLIDWSNEHHKAEIAYVLNRQYWGSGFTTEAGNEVIKYGFNTLQLNRMEGRCDIDNPGSEKVMLKLGMQYEGLLRKNEFIKGTFRDTKIFSLLNDDF</sequence>
<organism evidence="2 3">
    <name type="scientific">Sinobaca qinghaiensis</name>
    <dbReference type="NCBI Taxonomy" id="342944"/>
    <lineage>
        <taxon>Bacteria</taxon>
        <taxon>Bacillati</taxon>
        <taxon>Bacillota</taxon>
        <taxon>Bacilli</taxon>
        <taxon>Bacillales</taxon>
        <taxon>Sporolactobacillaceae</taxon>
        <taxon>Sinobaca</taxon>
    </lineage>
</organism>
<evidence type="ECO:0000313" key="3">
    <source>
        <dbReference type="Proteomes" id="UP000285120"/>
    </source>
</evidence>
<dbReference type="InterPro" id="IPR016181">
    <property type="entry name" value="Acyl_CoA_acyltransferase"/>
</dbReference>
<dbReference type="PANTHER" id="PTHR43792:SF9">
    <property type="entry name" value="RIBOSOMAL-PROTEIN-ALANINE ACETYLTRANSFERASE"/>
    <property type="match status" value="1"/>
</dbReference>
<dbReference type="InterPro" id="IPR051531">
    <property type="entry name" value="N-acetyltransferase"/>
</dbReference>
<dbReference type="SUPFAM" id="SSF55729">
    <property type="entry name" value="Acyl-CoA N-acyltransferases (Nat)"/>
    <property type="match status" value="1"/>
</dbReference>
<dbReference type="PROSITE" id="PS51186">
    <property type="entry name" value="GNAT"/>
    <property type="match status" value="1"/>
</dbReference>
<dbReference type="Proteomes" id="UP000285120">
    <property type="component" value="Unassembled WGS sequence"/>
</dbReference>
<reference evidence="2 3" key="1">
    <citation type="submission" date="2018-09" db="EMBL/GenBank/DDBJ databases">
        <title>Genomic Encyclopedia of Archaeal and Bacterial Type Strains, Phase II (KMG-II): from individual species to whole genera.</title>
        <authorList>
            <person name="Goeker M."/>
        </authorList>
    </citation>
    <scope>NUCLEOTIDE SEQUENCE [LARGE SCALE GENOMIC DNA]</scope>
    <source>
        <strain evidence="2 3">DSM 17008</strain>
    </source>
</reference>
<dbReference type="Gene3D" id="3.40.630.30">
    <property type="match status" value="1"/>
</dbReference>
<dbReference type="PANTHER" id="PTHR43792">
    <property type="entry name" value="GNAT FAMILY, PUTATIVE (AFU_ORTHOLOGUE AFUA_3G00765)-RELATED-RELATED"/>
    <property type="match status" value="1"/>
</dbReference>
<dbReference type="EMBL" id="RAPK01000011">
    <property type="protein sequence ID" value="RKD69549.1"/>
    <property type="molecule type" value="Genomic_DNA"/>
</dbReference>
<dbReference type="RefSeq" id="WP_245961005.1">
    <property type="nucleotide sequence ID" value="NZ_RAPK01000011.1"/>
</dbReference>
<dbReference type="GO" id="GO:0005737">
    <property type="term" value="C:cytoplasm"/>
    <property type="evidence" value="ECO:0007669"/>
    <property type="project" value="TreeGrafter"/>
</dbReference>
<dbReference type="AlphaFoldDB" id="A0A419UWP2"/>
<keyword evidence="3" id="KW-1185">Reference proteome</keyword>
<evidence type="ECO:0000313" key="2">
    <source>
        <dbReference type="EMBL" id="RKD69549.1"/>
    </source>
</evidence>
<gene>
    <name evidence="2" type="ORF">ATL39_2969</name>
</gene>
<evidence type="ECO:0000259" key="1">
    <source>
        <dbReference type="PROSITE" id="PS51186"/>
    </source>
</evidence>
<proteinExistence type="predicted"/>
<dbReference type="InterPro" id="IPR000182">
    <property type="entry name" value="GNAT_dom"/>
</dbReference>
<protein>
    <submittedName>
        <fullName evidence="2">Ribosomal-protein-alanine N-acetyltransferase</fullName>
    </submittedName>
</protein>
<dbReference type="Pfam" id="PF13302">
    <property type="entry name" value="Acetyltransf_3"/>
    <property type="match status" value="1"/>
</dbReference>
<dbReference type="GO" id="GO:0008999">
    <property type="term" value="F:protein-N-terminal-alanine acetyltransferase activity"/>
    <property type="evidence" value="ECO:0007669"/>
    <property type="project" value="TreeGrafter"/>
</dbReference>
<name>A0A419UWP2_9BACL</name>
<feature type="domain" description="N-acetyltransferase" evidence="1">
    <location>
        <begin position="18"/>
        <end position="180"/>
    </location>
</feature>